<dbReference type="GO" id="GO:0034040">
    <property type="term" value="F:ATPase-coupled lipid transmembrane transporter activity"/>
    <property type="evidence" value="ECO:0007669"/>
    <property type="project" value="TreeGrafter"/>
</dbReference>
<dbReference type="PROSITE" id="PS50929">
    <property type="entry name" value="ABC_TM1F"/>
    <property type="match status" value="1"/>
</dbReference>
<sequence>MPRRAGRDHRPDPGRALLAAAAREGRSALMPPILLGLAGTGCGVAQAWLLSSILCGLLGLGGGGWPALAGAAGLALLQIALGVAQETAASRAGEAARATLRHRILSRLLAETPSSRPAGEGAALVVDRVEAMDGYFARWIPAAALAVTAPLVVALCAAAVDTLSGIILLAAGLLVPIGMAVSGIGASVASRRQFDALQRLSGRFLDRMRGLPTLVLFRRQDAEARALDAAAQELRRRTMRVLRLAFLSTGALELVAAAVLGCLAWRHGILAAAGHPVPQAALFCLLLVPGFFAPFRAFSVAYHERMSAQGAASALAPILDGPEPAGLKLEEVPPSVTLVVDHLSHRPDPARPMAVEDVSFRVLPGETLVLSGPSGAGKSTILKLLMGFAAPEAGRIALNGRDALALLPAERRRLIAYLPQRPVLLRDTIRENIRLARPEADDAAVEAAAAAAQVTSFTAALPQGLDTLVGEGGHGLSGGQRLRVALARAFLRDAPLVLLDEPTAHLDPATEALVLDSLRRLCTGRTAVIASHSAALRARFPRVLELREGRVVPQRRAAAP</sequence>
<evidence type="ECO:0000259" key="9">
    <source>
        <dbReference type="PROSITE" id="PS50929"/>
    </source>
</evidence>
<feature type="transmembrane region" description="Helical" evidence="7">
    <location>
        <begin position="33"/>
        <end position="59"/>
    </location>
</feature>
<feature type="domain" description="ABC transmembrane type-1" evidence="9">
    <location>
        <begin position="33"/>
        <end position="307"/>
    </location>
</feature>
<dbReference type="Gene3D" id="1.20.1560.10">
    <property type="entry name" value="ABC transporter type 1, transmembrane domain"/>
    <property type="match status" value="1"/>
</dbReference>
<dbReference type="PANTHER" id="PTHR24221:SF261">
    <property type="entry name" value="GLUTATHIONE_L-CYSTEINE TRANSPORT SYSTEM ATP-BINDING_PERMEASE PROTEIN CYDD"/>
    <property type="match status" value="1"/>
</dbReference>
<dbReference type="GO" id="GO:0005524">
    <property type="term" value="F:ATP binding"/>
    <property type="evidence" value="ECO:0007669"/>
    <property type="project" value="UniProtKB-KW"/>
</dbReference>
<gene>
    <name evidence="10" type="ORF">FHS87_001603</name>
</gene>
<dbReference type="InterPro" id="IPR014216">
    <property type="entry name" value="ABC_transptr_CydD"/>
</dbReference>
<dbReference type="SMART" id="SM00382">
    <property type="entry name" value="AAA"/>
    <property type="match status" value="1"/>
</dbReference>
<proteinExistence type="predicted"/>
<dbReference type="InterPro" id="IPR003593">
    <property type="entry name" value="AAA+_ATPase"/>
</dbReference>
<dbReference type="InterPro" id="IPR011527">
    <property type="entry name" value="ABC1_TM_dom"/>
</dbReference>
<keyword evidence="6 7" id="KW-0472">Membrane</keyword>
<feature type="transmembrane region" description="Helical" evidence="7">
    <location>
        <begin position="166"/>
        <end position="189"/>
    </location>
</feature>
<dbReference type="GO" id="GO:0016887">
    <property type="term" value="F:ATP hydrolysis activity"/>
    <property type="evidence" value="ECO:0007669"/>
    <property type="project" value="InterPro"/>
</dbReference>
<keyword evidence="11" id="KW-1185">Reference proteome</keyword>
<keyword evidence="5 7" id="KW-1133">Transmembrane helix</keyword>
<dbReference type="NCBIfam" id="TIGR02857">
    <property type="entry name" value="CydD"/>
    <property type="match status" value="1"/>
</dbReference>
<evidence type="ECO:0000313" key="10">
    <source>
        <dbReference type="EMBL" id="MBB5693570.1"/>
    </source>
</evidence>
<evidence type="ECO:0000256" key="7">
    <source>
        <dbReference type="SAM" id="Phobius"/>
    </source>
</evidence>
<evidence type="ECO:0000313" key="11">
    <source>
        <dbReference type="Proteomes" id="UP000580654"/>
    </source>
</evidence>
<dbReference type="Pfam" id="PF00005">
    <property type="entry name" value="ABC_tran"/>
    <property type="match status" value="1"/>
</dbReference>
<dbReference type="SUPFAM" id="SSF90123">
    <property type="entry name" value="ABC transporter transmembrane region"/>
    <property type="match status" value="1"/>
</dbReference>
<name>A0A840Y1T6_9PROT</name>
<evidence type="ECO:0000256" key="1">
    <source>
        <dbReference type="ARBA" id="ARBA00004651"/>
    </source>
</evidence>
<dbReference type="SUPFAM" id="SSF52540">
    <property type="entry name" value="P-loop containing nucleoside triphosphate hydrolases"/>
    <property type="match status" value="1"/>
</dbReference>
<evidence type="ECO:0000259" key="8">
    <source>
        <dbReference type="PROSITE" id="PS50893"/>
    </source>
</evidence>
<dbReference type="CDD" id="cd18584">
    <property type="entry name" value="ABC_6TM_AarD_CydD"/>
    <property type="match status" value="1"/>
</dbReference>
<dbReference type="PROSITE" id="PS50893">
    <property type="entry name" value="ABC_TRANSPORTER_2"/>
    <property type="match status" value="1"/>
</dbReference>
<feature type="transmembrane region" description="Helical" evidence="7">
    <location>
        <begin position="139"/>
        <end position="160"/>
    </location>
</feature>
<comment type="caution">
    <text evidence="10">The sequence shown here is derived from an EMBL/GenBank/DDBJ whole genome shotgun (WGS) entry which is preliminary data.</text>
</comment>
<feature type="transmembrane region" description="Helical" evidence="7">
    <location>
        <begin position="280"/>
        <end position="298"/>
    </location>
</feature>
<dbReference type="InterPro" id="IPR039421">
    <property type="entry name" value="Type_1_exporter"/>
</dbReference>
<dbReference type="InterPro" id="IPR036640">
    <property type="entry name" value="ABC1_TM_sf"/>
</dbReference>
<evidence type="ECO:0000256" key="6">
    <source>
        <dbReference type="ARBA" id="ARBA00023136"/>
    </source>
</evidence>
<evidence type="ECO:0000256" key="5">
    <source>
        <dbReference type="ARBA" id="ARBA00022989"/>
    </source>
</evidence>
<keyword evidence="2 7" id="KW-0812">Transmembrane</keyword>
<dbReference type="Gene3D" id="3.40.50.300">
    <property type="entry name" value="P-loop containing nucleotide triphosphate hydrolases"/>
    <property type="match status" value="1"/>
</dbReference>
<feature type="transmembrane region" description="Helical" evidence="7">
    <location>
        <begin position="244"/>
        <end position="268"/>
    </location>
</feature>
<dbReference type="EMBL" id="JACIJD010000006">
    <property type="protein sequence ID" value="MBB5693570.1"/>
    <property type="molecule type" value="Genomic_DNA"/>
</dbReference>
<feature type="transmembrane region" description="Helical" evidence="7">
    <location>
        <begin position="65"/>
        <end position="84"/>
    </location>
</feature>
<feature type="domain" description="ABC transporter" evidence="8">
    <location>
        <begin position="327"/>
        <end position="560"/>
    </location>
</feature>
<dbReference type="InterPro" id="IPR003439">
    <property type="entry name" value="ABC_transporter-like_ATP-bd"/>
</dbReference>
<dbReference type="GO" id="GO:0140359">
    <property type="term" value="F:ABC-type transporter activity"/>
    <property type="evidence" value="ECO:0007669"/>
    <property type="project" value="InterPro"/>
</dbReference>
<dbReference type="GO" id="GO:0042883">
    <property type="term" value="P:cysteine transport"/>
    <property type="evidence" value="ECO:0007669"/>
    <property type="project" value="InterPro"/>
</dbReference>
<organism evidence="10 11">
    <name type="scientific">Muricoccus pecuniae</name>
    <dbReference type="NCBI Taxonomy" id="693023"/>
    <lineage>
        <taxon>Bacteria</taxon>
        <taxon>Pseudomonadati</taxon>
        <taxon>Pseudomonadota</taxon>
        <taxon>Alphaproteobacteria</taxon>
        <taxon>Acetobacterales</taxon>
        <taxon>Roseomonadaceae</taxon>
        <taxon>Muricoccus</taxon>
    </lineage>
</organism>
<dbReference type="InterPro" id="IPR027417">
    <property type="entry name" value="P-loop_NTPase"/>
</dbReference>
<evidence type="ECO:0000256" key="2">
    <source>
        <dbReference type="ARBA" id="ARBA00022692"/>
    </source>
</evidence>
<dbReference type="AlphaFoldDB" id="A0A840Y1T6"/>
<dbReference type="RefSeq" id="WP_184515992.1">
    <property type="nucleotide sequence ID" value="NZ_JACIJD010000006.1"/>
</dbReference>
<keyword evidence="4 10" id="KW-0067">ATP-binding</keyword>
<dbReference type="CDD" id="cd03228">
    <property type="entry name" value="ABCC_MRP_Like"/>
    <property type="match status" value="1"/>
</dbReference>
<keyword evidence="3" id="KW-0547">Nucleotide-binding</keyword>
<protein>
    <submittedName>
        <fullName evidence="10">ATP-binding cassette subfamily C protein CydD</fullName>
    </submittedName>
</protein>
<evidence type="ECO:0000256" key="4">
    <source>
        <dbReference type="ARBA" id="ARBA00022840"/>
    </source>
</evidence>
<dbReference type="GO" id="GO:0005886">
    <property type="term" value="C:plasma membrane"/>
    <property type="evidence" value="ECO:0007669"/>
    <property type="project" value="UniProtKB-SubCell"/>
</dbReference>
<accession>A0A840Y1T6</accession>
<evidence type="ECO:0000256" key="3">
    <source>
        <dbReference type="ARBA" id="ARBA00022741"/>
    </source>
</evidence>
<reference evidence="10 11" key="1">
    <citation type="submission" date="2020-08" db="EMBL/GenBank/DDBJ databases">
        <title>Genomic Encyclopedia of Type Strains, Phase IV (KMG-IV): sequencing the most valuable type-strain genomes for metagenomic binning, comparative biology and taxonomic classification.</title>
        <authorList>
            <person name="Goeker M."/>
        </authorList>
    </citation>
    <scope>NUCLEOTIDE SEQUENCE [LARGE SCALE GENOMIC DNA]</scope>
    <source>
        <strain evidence="10 11">DSM 25622</strain>
    </source>
</reference>
<dbReference type="Pfam" id="PF00664">
    <property type="entry name" value="ABC_membrane"/>
    <property type="match status" value="1"/>
</dbReference>
<comment type="subcellular location">
    <subcellularLocation>
        <location evidence="1">Cell membrane</location>
        <topology evidence="1">Multi-pass membrane protein</topology>
    </subcellularLocation>
</comment>
<dbReference type="Proteomes" id="UP000580654">
    <property type="component" value="Unassembled WGS sequence"/>
</dbReference>
<dbReference type="PANTHER" id="PTHR24221">
    <property type="entry name" value="ATP-BINDING CASSETTE SUB-FAMILY B"/>
    <property type="match status" value="1"/>
</dbReference>